<dbReference type="Gene3D" id="1.10.530.10">
    <property type="match status" value="1"/>
</dbReference>
<protein>
    <recommendedName>
        <fullName evidence="1">Mannosyl-glycoprotein endo-beta-N-acetylglucosamidase-like domain-containing protein</fullName>
    </recommendedName>
</protein>
<dbReference type="EMBL" id="OR769222">
    <property type="protein sequence ID" value="WQJ52896.1"/>
    <property type="molecule type" value="Genomic_DNA"/>
</dbReference>
<dbReference type="Proteomes" id="UP001349343">
    <property type="component" value="Segment"/>
</dbReference>
<name>A0ABZ0Z158_9CAUD</name>
<accession>A0ABZ0Z158</accession>
<evidence type="ECO:0000313" key="2">
    <source>
        <dbReference type="EMBL" id="WQJ52896.1"/>
    </source>
</evidence>
<organism evidence="2 3">
    <name type="scientific">phage Lak_Megaphage_RVC_JS4_GC31</name>
    <dbReference type="NCBI Taxonomy" id="3109228"/>
    <lineage>
        <taxon>Viruses</taxon>
        <taxon>Duplodnaviria</taxon>
        <taxon>Heunggongvirae</taxon>
        <taxon>Uroviricota</taxon>
        <taxon>Caudoviricetes</taxon>
        <taxon>Caudoviricetes code 15 clade</taxon>
    </lineage>
</organism>
<evidence type="ECO:0000313" key="3">
    <source>
        <dbReference type="Proteomes" id="UP001349343"/>
    </source>
</evidence>
<proteinExistence type="predicted"/>
<keyword evidence="3" id="KW-1185">Reference proteome</keyword>
<dbReference type="Pfam" id="PF01832">
    <property type="entry name" value="Glucosaminidase"/>
    <property type="match status" value="1"/>
</dbReference>
<dbReference type="InterPro" id="IPR002901">
    <property type="entry name" value="MGlyc_endo_b_GlcNAc-like_dom"/>
</dbReference>
<sequence>MNRKEKFKKILLFALLFLLPLISINPKTIDSNNYAYDSIGIVEKTAHKTSEKDNMIELLNKEAITFVKNYHPNCPDIIPLYIVKAGLEHDIDICFMLAQTQLETNFGKSGIGRMSSRHSLFGVERRHYSNYVEAIDDYILLLKTSYLVKGRTEQYLLKNYINKSGYRYAGNPNYEVNLNKYYKTICNNTKIKSLQNQYKKLT</sequence>
<reference evidence="2 3" key="1">
    <citation type="submission" date="2023-11" db="EMBL/GenBank/DDBJ databases">
        <authorList>
            <person name="Cook R."/>
            <person name="Crisci M."/>
            <person name="Pye H."/>
            <person name="Adriaenssens E."/>
            <person name="Santini J."/>
        </authorList>
    </citation>
    <scope>NUCLEOTIDE SEQUENCE [LARGE SCALE GENOMIC DNA]</scope>
    <source>
        <strain evidence="2">Lak_Megaphage_RVC_JS4_GC31</strain>
    </source>
</reference>
<feature type="domain" description="Mannosyl-glycoprotein endo-beta-N-acetylglucosamidase-like" evidence="1">
    <location>
        <begin position="83"/>
        <end position="185"/>
    </location>
</feature>
<evidence type="ECO:0000259" key="1">
    <source>
        <dbReference type="Pfam" id="PF01832"/>
    </source>
</evidence>